<dbReference type="Proteomes" id="UP000029228">
    <property type="component" value="Unassembled WGS sequence"/>
</dbReference>
<reference evidence="3 4" key="1">
    <citation type="submission" date="2014-09" db="EMBL/GenBank/DDBJ databases">
        <title>Vibrio maritimus JCM 19235. (C45) whole genome shotgun sequence.</title>
        <authorList>
            <person name="Sawabe T."/>
            <person name="Meirelles P."/>
            <person name="Nakanishi M."/>
            <person name="Sayaka M."/>
            <person name="Hattori M."/>
            <person name="Ohkuma M."/>
        </authorList>
    </citation>
    <scope>NUCLEOTIDE SEQUENCE [LARGE SCALE GENOMIC DNA]</scope>
    <source>
        <strain evidence="4">JCM19235</strain>
    </source>
</reference>
<dbReference type="Gene3D" id="2.60.120.1600">
    <property type="match status" value="1"/>
</dbReference>
<accession>A0A090RQL4</accession>
<evidence type="ECO:0000259" key="2">
    <source>
        <dbReference type="Pfam" id="PF06863"/>
    </source>
</evidence>
<dbReference type="SUPFAM" id="SSF160935">
    <property type="entry name" value="VPA0735-like"/>
    <property type="match status" value="1"/>
</dbReference>
<feature type="domain" description="DUF1254" evidence="2">
    <location>
        <begin position="64"/>
        <end position="164"/>
    </location>
</feature>
<sequence length="342" mass="37716">MTFKKSLITCSILGLGFALTACSTTSTETANQTSSTIEITEQNYAHAETARNYRNWVALGANQHITHMRNLPPRGKDAPTVQMNDDTLYSVAVVEAVDGMVTFEIPESDVYMAVQVVNEGGHGEHYVVGEGSYTAAIETDYAFLIYRTGTEKGLEAARTAQDKIETDTLKFGTYEVQDYDYQEVEAWTSTLTAETQGQVFAYTFPRTSKEVTDLHQWNLENANGWGGSSPEVNVANLYTNSVMLDAEQCQTTTFEEPESKYFTSVTPYDESRYLIAGANHISSNDWVTNGDGTVTVSFNCGSNAINNIDTNGQDFSFTVRYYGVSQKVMNGEIAPEKSVIKS</sequence>
<dbReference type="Pfam" id="PF06863">
    <property type="entry name" value="DUF1254"/>
    <property type="match status" value="1"/>
</dbReference>
<evidence type="ECO:0000256" key="1">
    <source>
        <dbReference type="SAM" id="SignalP"/>
    </source>
</evidence>
<dbReference type="STRING" id="990268.JCM19235_6273"/>
<dbReference type="AlphaFoldDB" id="A0A090RQL4"/>
<dbReference type="PROSITE" id="PS51257">
    <property type="entry name" value="PROKAR_LIPOPROTEIN"/>
    <property type="match status" value="1"/>
</dbReference>
<feature type="signal peptide" evidence="1">
    <location>
        <begin position="1"/>
        <end position="20"/>
    </location>
</feature>
<evidence type="ECO:0000313" key="4">
    <source>
        <dbReference type="Proteomes" id="UP000029228"/>
    </source>
</evidence>
<dbReference type="EMBL" id="BBMR01000002">
    <property type="protein sequence ID" value="GAL17720.1"/>
    <property type="molecule type" value="Genomic_DNA"/>
</dbReference>
<comment type="caution">
    <text evidence="3">The sequence shown here is derived from an EMBL/GenBank/DDBJ whole genome shotgun (WGS) entry which is preliminary data.</text>
</comment>
<name>A0A090RQL4_9VIBR</name>
<dbReference type="OrthoDB" id="547269at2"/>
<keyword evidence="1" id="KW-0732">Signal</keyword>
<protein>
    <recommendedName>
        <fullName evidence="2">DUF1254 domain-containing protein</fullName>
    </recommendedName>
</protein>
<gene>
    <name evidence="3" type="ORF">JCM19235_6273</name>
</gene>
<evidence type="ECO:0000313" key="3">
    <source>
        <dbReference type="EMBL" id="GAL17720.1"/>
    </source>
</evidence>
<dbReference type="InterPro" id="IPR010679">
    <property type="entry name" value="DUF1254"/>
</dbReference>
<keyword evidence="4" id="KW-1185">Reference proteome</keyword>
<organism evidence="3 4">
    <name type="scientific">Vibrio maritimus</name>
    <dbReference type="NCBI Taxonomy" id="990268"/>
    <lineage>
        <taxon>Bacteria</taxon>
        <taxon>Pseudomonadati</taxon>
        <taxon>Pseudomonadota</taxon>
        <taxon>Gammaproteobacteria</taxon>
        <taxon>Vibrionales</taxon>
        <taxon>Vibrionaceae</taxon>
        <taxon>Vibrio</taxon>
    </lineage>
</organism>
<proteinExistence type="predicted"/>
<feature type="chain" id="PRO_5001863867" description="DUF1254 domain-containing protein" evidence="1">
    <location>
        <begin position="21"/>
        <end position="342"/>
    </location>
</feature>